<dbReference type="Proteomes" id="UP000054047">
    <property type="component" value="Unassembled WGS sequence"/>
</dbReference>
<dbReference type="SUPFAM" id="SSF88697">
    <property type="entry name" value="PUA domain-like"/>
    <property type="match status" value="1"/>
</dbReference>
<dbReference type="Pfam" id="PF14306">
    <property type="entry name" value="PUA_2"/>
    <property type="match status" value="1"/>
</dbReference>
<feature type="domain" description="ATP-sulfurylase PUA-like" evidence="1">
    <location>
        <begin position="7"/>
        <end position="75"/>
    </location>
</feature>
<dbReference type="Gene3D" id="3.10.400.10">
    <property type="entry name" value="Sulfate adenylyltransferase"/>
    <property type="match status" value="1"/>
</dbReference>
<dbReference type="InterPro" id="IPR015947">
    <property type="entry name" value="PUA-like_sf"/>
</dbReference>
<keyword evidence="3" id="KW-1185">Reference proteome</keyword>
<dbReference type="EMBL" id="KN760212">
    <property type="protein sequence ID" value="KIH48368.1"/>
    <property type="molecule type" value="Genomic_DNA"/>
</dbReference>
<organism evidence="2 3">
    <name type="scientific">Ancylostoma duodenale</name>
    <dbReference type="NCBI Taxonomy" id="51022"/>
    <lineage>
        <taxon>Eukaryota</taxon>
        <taxon>Metazoa</taxon>
        <taxon>Ecdysozoa</taxon>
        <taxon>Nematoda</taxon>
        <taxon>Chromadorea</taxon>
        <taxon>Rhabditida</taxon>
        <taxon>Rhabditina</taxon>
        <taxon>Rhabditomorpha</taxon>
        <taxon>Strongyloidea</taxon>
        <taxon>Ancylostomatidae</taxon>
        <taxon>Ancylostomatinae</taxon>
        <taxon>Ancylostoma</taxon>
    </lineage>
</organism>
<feature type="non-terminal residue" evidence="2">
    <location>
        <position position="1"/>
    </location>
</feature>
<accession>A0A0C2BWP8</accession>
<proteinExistence type="predicted"/>
<gene>
    <name evidence="2" type="ORF">ANCDUO_21564</name>
</gene>
<dbReference type="InterPro" id="IPR025980">
    <property type="entry name" value="ATP-Sase_PUA-like_dom"/>
</dbReference>
<evidence type="ECO:0000259" key="1">
    <source>
        <dbReference type="Pfam" id="PF14306"/>
    </source>
</evidence>
<dbReference type="OrthoDB" id="506431at2759"/>
<reference evidence="2 3" key="1">
    <citation type="submission" date="2013-12" db="EMBL/GenBank/DDBJ databases">
        <title>Draft genome of the parsitic nematode Ancylostoma duodenale.</title>
        <authorList>
            <person name="Mitreva M."/>
        </authorList>
    </citation>
    <scope>NUCLEOTIDE SEQUENCE [LARGE SCALE GENOMIC DNA]</scope>
    <source>
        <strain evidence="2 3">Zhejiang</strain>
    </source>
</reference>
<protein>
    <recommendedName>
        <fullName evidence="1">ATP-sulfurylase PUA-like domain-containing protein</fullName>
    </recommendedName>
</protein>
<sequence length="145" mass="16630">AMRQLSGPPLRELFVESAEERKMLLEEAKNMPKIELGPVEVQWLQVLSEGWATPLPGFMRERQYLQALHFGQLLDLKKKTVFPGEKVAKVHYFTSVLAKPCPHRSKMPSRMMARRIPGLWTSQLTRASRSCSRLPTSRRKICAKA</sequence>
<evidence type="ECO:0000313" key="2">
    <source>
        <dbReference type="EMBL" id="KIH48368.1"/>
    </source>
</evidence>
<dbReference type="AlphaFoldDB" id="A0A0C2BWP8"/>
<evidence type="ECO:0000313" key="3">
    <source>
        <dbReference type="Proteomes" id="UP000054047"/>
    </source>
</evidence>
<name>A0A0C2BWP8_9BILA</name>